<gene>
    <name evidence="2" type="ORF">Tco_0820381</name>
</gene>
<reference evidence="2" key="2">
    <citation type="submission" date="2022-01" db="EMBL/GenBank/DDBJ databases">
        <authorList>
            <person name="Yamashiro T."/>
            <person name="Shiraishi A."/>
            <person name="Satake H."/>
            <person name="Nakayama K."/>
        </authorList>
    </citation>
    <scope>NUCLEOTIDE SEQUENCE</scope>
</reference>
<keyword evidence="3" id="KW-1185">Reference proteome</keyword>
<accession>A0ABQ5AC67</accession>
<reference evidence="2" key="1">
    <citation type="journal article" date="2022" name="Int. J. Mol. Sci.">
        <title>Draft Genome of Tanacetum Coccineum: Genomic Comparison of Closely Related Tanacetum-Family Plants.</title>
        <authorList>
            <person name="Yamashiro T."/>
            <person name="Shiraishi A."/>
            <person name="Nakayama K."/>
            <person name="Satake H."/>
        </authorList>
    </citation>
    <scope>NUCLEOTIDE SEQUENCE</scope>
</reference>
<evidence type="ECO:0000256" key="1">
    <source>
        <dbReference type="SAM" id="MobiDB-lite"/>
    </source>
</evidence>
<feature type="compositionally biased region" description="Low complexity" evidence="1">
    <location>
        <begin position="38"/>
        <end position="49"/>
    </location>
</feature>
<feature type="region of interest" description="Disordered" evidence="1">
    <location>
        <begin position="1"/>
        <end position="70"/>
    </location>
</feature>
<organism evidence="2 3">
    <name type="scientific">Tanacetum coccineum</name>
    <dbReference type="NCBI Taxonomy" id="301880"/>
    <lineage>
        <taxon>Eukaryota</taxon>
        <taxon>Viridiplantae</taxon>
        <taxon>Streptophyta</taxon>
        <taxon>Embryophyta</taxon>
        <taxon>Tracheophyta</taxon>
        <taxon>Spermatophyta</taxon>
        <taxon>Magnoliopsida</taxon>
        <taxon>eudicotyledons</taxon>
        <taxon>Gunneridae</taxon>
        <taxon>Pentapetalae</taxon>
        <taxon>asterids</taxon>
        <taxon>campanulids</taxon>
        <taxon>Asterales</taxon>
        <taxon>Asteraceae</taxon>
        <taxon>Asteroideae</taxon>
        <taxon>Anthemideae</taxon>
        <taxon>Anthemidinae</taxon>
        <taxon>Tanacetum</taxon>
    </lineage>
</organism>
<sequence>MEASKRRRSMLDYKIQQLSKGSSGGSGIILEVLDKPKNNSGSSRNSLSGSDDKVQDVSSDEENKSDAKSMVDVPIHQEDLAVQRTPLIDTIISMVTEKTTSTLTPPTTQAQVTNNWRDLHRDIPLDRIEVFRYDTKGVKVINGIMQTKTELTLEQTQQGVSDEVLVRIEGVEE</sequence>
<dbReference type="Proteomes" id="UP001151760">
    <property type="component" value="Unassembled WGS sequence"/>
</dbReference>
<feature type="compositionally biased region" description="Basic and acidic residues" evidence="1">
    <location>
        <begin position="50"/>
        <end position="70"/>
    </location>
</feature>
<comment type="caution">
    <text evidence="2">The sequence shown here is derived from an EMBL/GenBank/DDBJ whole genome shotgun (WGS) entry which is preliminary data.</text>
</comment>
<proteinExistence type="predicted"/>
<dbReference type="EMBL" id="BQNB010012102">
    <property type="protein sequence ID" value="GJS99211.1"/>
    <property type="molecule type" value="Genomic_DNA"/>
</dbReference>
<evidence type="ECO:0000313" key="2">
    <source>
        <dbReference type="EMBL" id="GJS99211.1"/>
    </source>
</evidence>
<name>A0ABQ5AC67_9ASTR</name>
<evidence type="ECO:0000313" key="3">
    <source>
        <dbReference type="Proteomes" id="UP001151760"/>
    </source>
</evidence>
<protein>
    <submittedName>
        <fullName evidence="2">Uncharacterized protein</fullName>
    </submittedName>
</protein>